<sequence>MTSNPRLGQFIVKCTMLARLAKMRLEQPMINSEGETKTLQIAFKAAGMLTRIVPILKFAQFISNVPSVATKGRVIGHEIGRVRLHNKSDPLWRVLQPGNERATKHLRWRK</sequence>
<evidence type="ECO:0000313" key="1">
    <source>
        <dbReference type="EMBL" id="KAK2195557.1"/>
    </source>
</evidence>
<reference evidence="1" key="1">
    <citation type="journal article" date="2023" name="Nat. Microbiol.">
        <title>Babesia duncani multi-omics identifies virulence factors and drug targets.</title>
        <authorList>
            <person name="Singh P."/>
            <person name="Lonardi S."/>
            <person name="Liang Q."/>
            <person name="Vydyam P."/>
            <person name="Khabirova E."/>
            <person name="Fang T."/>
            <person name="Gihaz S."/>
            <person name="Thekkiniath J."/>
            <person name="Munshi M."/>
            <person name="Abel S."/>
            <person name="Ciampossin L."/>
            <person name="Batugedara G."/>
            <person name="Gupta M."/>
            <person name="Lu X.M."/>
            <person name="Lenz T."/>
            <person name="Chakravarty S."/>
            <person name="Cornillot E."/>
            <person name="Hu Y."/>
            <person name="Ma W."/>
            <person name="Gonzalez L.M."/>
            <person name="Sanchez S."/>
            <person name="Estrada K."/>
            <person name="Sanchez-Flores A."/>
            <person name="Montero E."/>
            <person name="Harb O.S."/>
            <person name="Le Roch K.G."/>
            <person name="Mamoun C.B."/>
        </authorList>
    </citation>
    <scope>NUCLEOTIDE SEQUENCE</scope>
    <source>
        <strain evidence="1">WA1</strain>
    </source>
</reference>
<evidence type="ECO:0000313" key="2">
    <source>
        <dbReference type="Proteomes" id="UP001214638"/>
    </source>
</evidence>
<dbReference type="RefSeq" id="XP_067802400.1">
    <property type="nucleotide sequence ID" value="XM_067948249.1"/>
</dbReference>
<protein>
    <submittedName>
        <fullName evidence="1">Uncharacterized protein</fullName>
    </submittedName>
</protein>
<dbReference type="KEGG" id="bdw:94337530"/>
<accession>A0AAD9PJD5</accession>
<dbReference type="Proteomes" id="UP001214638">
    <property type="component" value="Unassembled WGS sequence"/>
</dbReference>
<name>A0AAD9PJD5_9APIC</name>
<dbReference type="GeneID" id="94337530"/>
<comment type="caution">
    <text evidence="1">The sequence shown here is derived from an EMBL/GenBank/DDBJ whole genome shotgun (WGS) entry which is preliminary data.</text>
</comment>
<keyword evidence="2" id="KW-1185">Reference proteome</keyword>
<dbReference type="EMBL" id="JALLKP010000004">
    <property type="protein sequence ID" value="KAK2195557.1"/>
    <property type="molecule type" value="Genomic_DNA"/>
</dbReference>
<gene>
    <name evidence="1" type="ORF">BdWA1_003233</name>
</gene>
<proteinExistence type="predicted"/>
<dbReference type="AlphaFoldDB" id="A0AAD9PJD5"/>
<organism evidence="1 2">
    <name type="scientific">Babesia duncani</name>
    <dbReference type="NCBI Taxonomy" id="323732"/>
    <lineage>
        <taxon>Eukaryota</taxon>
        <taxon>Sar</taxon>
        <taxon>Alveolata</taxon>
        <taxon>Apicomplexa</taxon>
        <taxon>Aconoidasida</taxon>
        <taxon>Piroplasmida</taxon>
        <taxon>Babesiidae</taxon>
        <taxon>Babesia</taxon>
    </lineage>
</organism>